<reference evidence="7 8" key="1">
    <citation type="journal article" date="2014" name="PLoS ONE">
        <title>Rumen cellulosomics: divergent fiber-degrading strategies revealed by comparative genome-wide analysis of six ruminococcal strains.</title>
        <authorList>
            <person name="Dassa B."/>
            <person name="Borovok I."/>
            <person name="Ruimy-Israeli V."/>
            <person name="Lamed R."/>
            <person name="Flint H.J."/>
            <person name="Duncan S.H."/>
            <person name="Henrissat B."/>
            <person name="Coutinho P."/>
            <person name="Morrison M."/>
            <person name="Mosoni P."/>
            <person name="Yeoman C.J."/>
            <person name="White B.A."/>
            <person name="Bayer E.A."/>
        </authorList>
    </citation>
    <scope>NUCLEOTIDE SEQUENCE [LARGE SCALE GENOMIC DNA]</scope>
    <source>
        <strain evidence="7 8">007c</strain>
    </source>
</reference>
<dbReference type="InterPro" id="IPR002104">
    <property type="entry name" value="Integrase_catalytic"/>
</dbReference>
<dbReference type="SUPFAM" id="SSF56349">
    <property type="entry name" value="DNA breaking-rejoining enzymes"/>
    <property type="match status" value="1"/>
</dbReference>
<name>W7UFS2_RUMFL</name>
<feature type="domain" description="Tyr recombinase" evidence="5">
    <location>
        <begin position="207"/>
        <end position="411"/>
    </location>
</feature>
<evidence type="ECO:0000313" key="7">
    <source>
        <dbReference type="EMBL" id="EWM54026.1"/>
    </source>
</evidence>
<accession>W7UFS2</accession>
<dbReference type="CDD" id="cd01189">
    <property type="entry name" value="INT_ICEBs1_C_like"/>
    <property type="match status" value="1"/>
</dbReference>
<dbReference type="EMBL" id="ATAX01000022">
    <property type="protein sequence ID" value="EWM54026.1"/>
    <property type="molecule type" value="Genomic_DNA"/>
</dbReference>
<evidence type="ECO:0000256" key="2">
    <source>
        <dbReference type="ARBA" id="ARBA00023125"/>
    </source>
</evidence>
<dbReference type="Pfam" id="PF00589">
    <property type="entry name" value="Phage_integrase"/>
    <property type="match status" value="1"/>
</dbReference>
<evidence type="ECO:0008006" key="9">
    <source>
        <dbReference type="Google" id="ProtNLM"/>
    </source>
</evidence>
<evidence type="ECO:0000313" key="8">
    <source>
        <dbReference type="Proteomes" id="UP000019365"/>
    </source>
</evidence>
<dbReference type="eggNOG" id="COG0582">
    <property type="taxonomic scope" value="Bacteria"/>
</dbReference>
<dbReference type="GO" id="GO:0015074">
    <property type="term" value="P:DNA integration"/>
    <property type="evidence" value="ECO:0007669"/>
    <property type="project" value="InterPro"/>
</dbReference>
<dbReference type="GO" id="GO:0003677">
    <property type="term" value="F:DNA binding"/>
    <property type="evidence" value="ECO:0007669"/>
    <property type="project" value="UniProtKB-UniRule"/>
</dbReference>
<proteinExistence type="inferred from homology"/>
<dbReference type="PROSITE" id="PS51900">
    <property type="entry name" value="CB"/>
    <property type="match status" value="1"/>
</dbReference>
<dbReference type="GO" id="GO:0006310">
    <property type="term" value="P:DNA recombination"/>
    <property type="evidence" value="ECO:0007669"/>
    <property type="project" value="UniProtKB-KW"/>
</dbReference>
<evidence type="ECO:0000256" key="3">
    <source>
        <dbReference type="ARBA" id="ARBA00023172"/>
    </source>
</evidence>
<feature type="domain" description="Core-binding (CB)" evidence="6">
    <location>
        <begin position="101"/>
        <end position="186"/>
    </location>
</feature>
<organism evidence="7 8">
    <name type="scientific">Ruminococcus flavefaciens 007c</name>
    <dbReference type="NCBI Taxonomy" id="1341157"/>
    <lineage>
        <taxon>Bacteria</taxon>
        <taxon>Bacillati</taxon>
        <taxon>Bacillota</taxon>
        <taxon>Clostridia</taxon>
        <taxon>Eubacteriales</taxon>
        <taxon>Oscillospiraceae</taxon>
        <taxon>Ruminococcus</taxon>
    </lineage>
</organism>
<gene>
    <name evidence="7" type="ORF">RF007C_03685</name>
</gene>
<dbReference type="PANTHER" id="PTHR30349">
    <property type="entry name" value="PHAGE INTEGRASE-RELATED"/>
    <property type="match status" value="1"/>
</dbReference>
<dbReference type="Gene3D" id="1.10.150.130">
    <property type="match status" value="1"/>
</dbReference>
<dbReference type="InterPro" id="IPR010998">
    <property type="entry name" value="Integrase_recombinase_N"/>
</dbReference>
<evidence type="ECO:0000259" key="6">
    <source>
        <dbReference type="PROSITE" id="PS51900"/>
    </source>
</evidence>
<keyword evidence="3" id="KW-0233">DNA recombination</keyword>
<dbReference type="InterPro" id="IPR050090">
    <property type="entry name" value="Tyrosine_recombinase_XerCD"/>
</dbReference>
<comment type="similarity">
    <text evidence="1">Belongs to the 'phage' integrase family.</text>
</comment>
<dbReference type="InterPro" id="IPR013762">
    <property type="entry name" value="Integrase-like_cat_sf"/>
</dbReference>
<keyword evidence="8" id="KW-1185">Reference proteome</keyword>
<protein>
    <recommendedName>
        <fullName evidence="9">Integrase</fullName>
    </recommendedName>
</protein>
<dbReference type="InterPro" id="IPR025269">
    <property type="entry name" value="SAM-like_dom"/>
</dbReference>
<dbReference type="Gene3D" id="1.10.443.10">
    <property type="entry name" value="Intergrase catalytic core"/>
    <property type="match status" value="1"/>
</dbReference>
<dbReference type="PROSITE" id="PS51898">
    <property type="entry name" value="TYR_RECOMBINASE"/>
    <property type="match status" value="1"/>
</dbReference>
<dbReference type="RefSeq" id="WP_037298526.1">
    <property type="nucleotide sequence ID" value="NZ_ATAX01000022.1"/>
</dbReference>
<comment type="caution">
    <text evidence="7">The sequence shown here is derived from an EMBL/GenBank/DDBJ whole genome shotgun (WGS) entry which is preliminary data.</text>
</comment>
<evidence type="ECO:0000256" key="1">
    <source>
        <dbReference type="ARBA" id="ARBA00008857"/>
    </source>
</evidence>
<dbReference type="PATRIC" id="fig|1341157.4.peg.1389"/>
<keyword evidence="2 4" id="KW-0238">DNA-binding</keyword>
<evidence type="ECO:0000259" key="5">
    <source>
        <dbReference type="PROSITE" id="PS51898"/>
    </source>
</evidence>
<sequence>MKASMPFKYILSEKNDKMYVIFDFKDDNGKRKRKWVGTGLMTSCSKKALNSRVSEIVAEFYEDYCSGKATAVVEKEVKKPSLLERDPRIPGSTELPSGSSFRFTDFLFYWLDSVKASIAYTSYEGYIRNLRIVKNYFDENYPDLLLEELTALQIQKFYNDMYSEGKTGNTVKHYHANIHKALKYAVKMDMLMGNPADKVDLPKLEKYRANFYSKEEINHLLKVFEGDRLELVVNIAAYYGLRRSEIIGLKWDAIDFDKGTLTVCRKITSIFEDGHEQLRIDENLKTEASVRTLPLIPHIEKMLKKRMMLEMQYSQILKSDFDRTFDGFVCRDNTGAIITPEYVTRHFKMIIKKFNLRPLRFHDLRHSCASLLLASGVSMKAIQDWLGHSTFNVTANFYSHLDYQSRVSSAEVIANALGDEAETEENESTNEKTGS</sequence>
<dbReference type="AlphaFoldDB" id="W7UFS2"/>
<dbReference type="Pfam" id="PF13102">
    <property type="entry name" value="Phage_int_SAM_5"/>
    <property type="match status" value="1"/>
</dbReference>
<dbReference type="InterPro" id="IPR044068">
    <property type="entry name" value="CB"/>
</dbReference>
<dbReference type="PANTHER" id="PTHR30349:SF64">
    <property type="entry name" value="PROPHAGE INTEGRASE INTD-RELATED"/>
    <property type="match status" value="1"/>
</dbReference>
<dbReference type="InterPro" id="IPR011010">
    <property type="entry name" value="DNA_brk_join_enz"/>
</dbReference>
<dbReference type="Proteomes" id="UP000019365">
    <property type="component" value="Unassembled WGS sequence"/>
</dbReference>
<evidence type="ECO:0000256" key="4">
    <source>
        <dbReference type="PROSITE-ProRule" id="PRU01248"/>
    </source>
</evidence>
<dbReference type="OrthoDB" id="9785687at2"/>